<name>A0A1I1X9N4_9FIRM</name>
<dbReference type="Proteomes" id="UP000198896">
    <property type="component" value="Unassembled WGS sequence"/>
</dbReference>
<feature type="chain" id="PRO_5038335106" evidence="1">
    <location>
        <begin position="23"/>
        <end position="305"/>
    </location>
</feature>
<dbReference type="AlphaFoldDB" id="A0A1I1X9N4"/>
<evidence type="ECO:0000313" key="2">
    <source>
        <dbReference type="EMBL" id="SFE04052.1"/>
    </source>
</evidence>
<accession>A0A1I1X9N4</accession>
<sequence length="305" mass="34250">MKHLFAVIACSLLLILSMAVEAGPREDAAAAELAKLGFPGVYVTKTSYGNYNHRFVAFTTKGCITADLRNGRAALLENADEVVPKLLDQQKNPGDCLSILHFAVPNDTRDKDVNAGWWEGTTHHFHVYALYSIAKAGYIVDEGLFTASGANATHYHDYLYEKKNCELVINTLDELNFLIRNGDFSPADVKPEADFTSEQAMERVRTFYYNLNHKYYDEAYNMFSEAWKSQVGFNGWQSGFATTVSQEVRVLNCDRSGGVCRVYFQLHAVDNIDGKLVHSLFEGHWDVFRVNGRAVLGNPLVRKIN</sequence>
<protein>
    <submittedName>
        <fullName evidence="2">Uncharacterized protein</fullName>
    </submittedName>
</protein>
<keyword evidence="3" id="KW-1185">Reference proteome</keyword>
<proteinExistence type="predicted"/>
<feature type="signal peptide" evidence="1">
    <location>
        <begin position="1"/>
        <end position="22"/>
    </location>
</feature>
<reference evidence="2 3" key="1">
    <citation type="submission" date="2016-10" db="EMBL/GenBank/DDBJ databases">
        <authorList>
            <person name="de Groot N.N."/>
        </authorList>
    </citation>
    <scope>NUCLEOTIDE SEQUENCE [LARGE SCALE GENOMIC DNA]</scope>
    <source>
        <strain evidence="2 3">DSM 9236</strain>
    </source>
</reference>
<keyword evidence="1" id="KW-0732">Signal</keyword>
<evidence type="ECO:0000313" key="3">
    <source>
        <dbReference type="Proteomes" id="UP000198896"/>
    </source>
</evidence>
<gene>
    <name evidence="2" type="ORF">SAMN05216245_101129</name>
</gene>
<evidence type="ECO:0000256" key="1">
    <source>
        <dbReference type="SAM" id="SignalP"/>
    </source>
</evidence>
<dbReference type="RefSeq" id="WP_093912335.1">
    <property type="nucleotide sequence ID" value="NZ_FONL01000001.1"/>
</dbReference>
<organism evidence="2 3">
    <name type="scientific">Succiniclasticum ruminis DSM 9236</name>
    <dbReference type="NCBI Taxonomy" id="1123323"/>
    <lineage>
        <taxon>Bacteria</taxon>
        <taxon>Bacillati</taxon>
        <taxon>Bacillota</taxon>
        <taxon>Negativicutes</taxon>
        <taxon>Acidaminococcales</taxon>
        <taxon>Acidaminococcaceae</taxon>
        <taxon>Succiniclasticum</taxon>
    </lineage>
</organism>
<dbReference type="STRING" id="1123323.SAMN05216245_101129"/>
<dbReference type="EMBL" id="FONL01000001">
    <property type="protein sequence ID" value="SFE04052.1"/>
    <property type="molecule type" value="Genomic_DNA"/>
</dbReference>
<dbReference type="OrthoDB" id="1668719at2"/>